<proteinExistence type="predicted"/>
<name>A0A932CNM8_UNCTE</name>
<dbReference type="AlphaFoldDB" id="A0A932CNM8"/>
<gene>
    <name evidence="1" type="ORF">HYY20_05955</name>
</gene>
<evidence type="ECO:0000313" key="2">
    <source>
        <dbReference type="Proteomes" id="UP000769766"/>
    </source>
</evidence>
<reference evidence="1" key="1">
    <citation type="submission" date="2020-07" db="EMBL/GenBank/DDBJ databases">
        <title>Huge and variable diversity of episymbiotic CPR bacteria and DPANN archaea in groundwater ecosystems.</title>
        <authorList>
            <person name="He C.Y."/>
            <person name="Keren R."/>
            <person name="Whittaker M."/>
            <person name="Farag I.F."/>
            <person name="Doudna J."/>
            <person name="Cate J.H.D."/>
            <person name="Banfield J.F."/>
        </authorList>
    </citation>
    <scope>NUCLEOTIDE SEQUENCE</scope>
    <source>
        <strain evidence="1">NC_groundwater_672_Ag_B-0.1um_62_36</strain>
    </source>
</reference>
<organism evidence="1 2">
    <name type="scientific">Tectimicrobiota bacterium</name>
    <dbReference type="NCBI Taxonomy" id="2528274"/>
    <lineage>
        <taxon>Bacteria</taxon>
        <taxon>Pseudomonadati</taxon>
        <taxon>Nitrospinota/Tectimicrobiota group</taxon>
        <taxon>Candidatus Tectimicrobiota</taxon>
    </lineage>
</organism>
<accession>A0A932CNM8</accession>
<dbReference type="Proteomes" id="UP000769766">
    <property type="component" value="Unassembled WGS sequence"/>
</dbReference>
<evidence type="ECO:0000313" key="1">
    <source>
        <dbReference type="EMBL" id="MBI2876406.1"/>
    </source>
</evidence>
<sequence length="103" mass="11529">MSIERASEMSPRIQSALAELQGIIQQRYPTATFHVSCRDDPEGVYLTAVVDIEDTDVIVDLVIDRLLDLQIEEELPVYVIPVRPLNGVAAFRHSVAKAEDPIR</sequence>
<dbReference type="EMBL" id="JACPRF010000182">
    <property type="protein sequence ID" value="MBI2876406.1"/>
    <property type="molecule type" value="Genomic_DNA"/>
</dbReference>
<protein>
    <submittedName>
        <fullName evidence="1">Uncharacterized protein</fullName>
    </submittedName>
</protein>
<comment type="caution">
    <text evidence="1">The sequence shown here is derived from an EMBL/GenBank/DDBJ whole genome shotgun (WGS) entry which is preliminary data.</text>
</comment>